<evidence type="ECO:0000313" key="2">
    <source>
        <dbReference type="EMBL" id="PIO58280.1"/>
    </source>
</evidence>
<organism evidence="2 3">
    <name type="scientific">Teladorsagia circumcincta</name>
    <name type="common">Brown stomach worm</name>
    <name type="synonym">Ostertagia circumcincta</name>
    <dbReference type="NCBI Taxonomy" id="45464"/>
    <lineage>
        <taxon>Eukaryota</taxon>
        <taxon>Metazoa</taxon>
        <taxon>Ecdysozoa</taxon>
        <taxon>Nematoda</taxon>
        <taxon>Chromadorea</taxon>
        <taxon>Rhabditida</taxon>
        <taxon>Rhabditina</taxon>
        <taxon>Rhabditomorpha</taxon>
        <taxon>Strongyloidea</taxon>
        <taxon>Trichostrongylidae</taxon>
        <taxon>Teladorsagia</taxon>
    </lineage>
</organism>
<feature type="transmembrane region" description="Helical" evidence="1">
    <location>
        <begin position="25"/>
        <end position="46"/>
    </location>
</feature>
<keyword evidence="3" id="KW-1185">Reference proteome</keyword>
<proteinExistence type="predicted"/>
<keyword evidence="1" id="KW-0812">Transmembrane</keyword>
<reference evidence="2 3" key="1">
    <citation type="submission" date="2015-09" db="EMBL/GenBank/DDBJ databases">
        <title>Draft genome of the parasitic nematode Teladorsagia circumcincta isolate WARC Sus (inbred).</title>
        <authorList>
            <person name="Mitreva M."/>
        </authorList>
    </citation>
    <scope>NUCLEOTIDE SEQUENCE [LARGE SCALE GENOMIC DNA]</scope>
    <source>
        <strain evidence="2 3">S</strain>
    </source>
</reference>
<keyword evidence="1" id="KW-1133">Transmembrane helix</keyword>
<dbReference type="Proteomes" id="UP000230423">
    <property type="component" value="Unassembled WGS sequence"/>
</dbReference>
<protein>
    <submittedName>
        <fullName evidence="2">Uncharacterized protein</fullName>
    </submittedName>
</protein>
<name>A0A2G9TLR0_TELCI</name>
<dbReference type="EMBL" id="KZ361709">
    <property type="protein sequence ID" value="PIO58280.1"/>
    <property type="molecule type" value="Genomic_DNA"/>
</dbReference>
<keyword evidence="1" id="KW-0472">Membrane</keyword>
<sequence>MHSYARYIILPSPRKRAEKKCSPRYKIVLMYFPHVLCVLLTLNLFVCVSPKCENKAPDIVCELNACLNPLAWAWMKVNCMKKCGCPTVTE</sequence>
<gene>
    <name evidence="2" type="ORF">TELCIR_20288</name>
</gene>
<accession>A0A2G9TLR0</accession>
<evidence type="ECO:0000313" key="3">
    <source>
        <dbReference type="Proteomes" id="UP000230423"/>
    </source>
</evidence>
<evidence type="ECO:0000256" key="1">
    <source>
        <dbReference type="SAM" id="Phobius"/>
    </source>
</evidence>
<dbReference type="AlphaFoldDB" id="A0A2G9TLR0"/>